<dbReference type="Proteomes" id="UP000002878">
    <property type="component" value="Chromosome"/>
</dbReference>
<evidence type="ECO:0000313" key="3">
    <source>
        <dbReference type="Proteomes" id="UP000002878"/>
    </source>
</evidence>
<proteinExistence type="predicted"/>
<name>I2C6G7_BACAY</name>
<organism evidence="2 3">
    <name type="scientific">Bacillus amyloliquefaciens (strain Y2)</name>
    <name type="common">Bacillus amyloliquefaciens subsp. plantarum (strain B9601-Y2)</name>
    <dbReference type="NCBI Taxonomy" id="1155777"/>
    <lineage>
        <taxon>Bacteria</taxon>
        <taxon>Bacillati</taxon>
        <taxon>Bacillota</taxon>
        <taxon>Bacilli</taxon>
        <taxon>Bacillales</taxon>
        <taxon>Bacillaceae</taxon>
        <taxon>Bacillus</taxon>
        <taxon>Bacillus amyloliquefaciens group</taxon>
    </lineage>
</organism>
<keyword evidence="1" id="KW-0812">Transmembrane</keyword>
<protein>
    <submittedName>
        <fullName evidence="2">Uncharacterized protein</fullName>
    </submittedName>
</protein>
<evidence type="ECO:0000313" key="2">
    <source>
        <dbReference type="EMBL" id="AFJ62241.1"/>
    </source>
</evidence>
<accession>I2C6G7</accession>
<dbReference type="AlphaFoldDB" id="I2C6G7"/>
<gene>
    <name evidence="2" type="ORF">MUS_2295</name>
</gene>
<dbReference type="HOGENOM" id="CLU_217843_0_0_9"/>
<feature type="transmembrane region" description="Helical" evidence="1">
    <location>
        <begin position="13"/>
        <end position="31"/>
    </location>
</feature>
<dbReference type="EMBL" id="CP003332">
    <property type="protein sequence ID" value="AFJ62241.1"/>
    <property type="molecule type" value="Genomic_DNA"/>
</dbReference>
<sequence>MKGGAHHMEFARLMQYICTFLGVISLSFIYAKMFKKPKPDKKE</sequence>
<keyword evidence="1" id="KW-1133">Transmembrane helix</keyword>
<reference evidence="2 3" key="1">
    <citation type="journal article" date="2012" name="J. Biotechnol.">
        <title>Genome sequence of the plant growth promoting strain Bacillus amyloliquefaciens subsp. plantarum B9601-Y2 and expression of mersacidin and other secondary metabolites.</title>
        <authorList>
            <person name="He P."/>
            <person name="Hao K."/>
            <person name="Blom J."/>
            <person name="Ruckert C."/>
            <person name="Vater J."/>
            <person name="Mao Z."/>
            <person name="Wu Y."/>
            <person name="Hou M."/>
            <person name="He P."/>
            <person name="He Y."/>
            <person name="Borriss R."/>
        </authorList>
    </citation>
    <scope>NUCLEOTIDE SEQUENCE [LARGE SCALE GENOMIC DNA]</scope>
    <source>
        <strain evidence="2">Y2</strain>
    </source>
</reference>
<evidence type="ECO:0000256" key="1">
    <source>
        <dbReference type="SAM" id="Phobius"/>
    </source>
</evidence>
<keyword evidence="1" id="KW-0472">Membrane</keyword>
<dbReference type="PATRIC" id="fig|1126211.3.peg.2193"/>
<dbReference type="KEGG" id="bqy:MUS_2295"/>